<evidence type="ECO:0000313" key="1">
    <source>
        <dbReference type="EMBL" id="MCS5735673.1"/>
    </source>
</evidence>
<evidence type="ECO:0000313" key="2">
    <source>
        <dbReference type="Proteomes" id="UP001165586"/>
    </source>
</evidence>
<gene>
    <name evidence="1" type="ORF">N1032_18185</name>
</gene>
<reference evidence="1" key="1">
    <citation type="submission" date="2022-08" db="EMBL/GenBank/DDBJ databases">
        <authorList>
            <person name="Deng Y."/>
            <person name="Han X.-F."/>
            <person name="Zhang Y.-Q."/>
        </authorList>
    </citation>
    <scope>NUCLEOTIDE SEQUENCE</scope>
    <source>
        <strain evidence="1">CPCC 203386</strain>
    </source>
</reference>
<organism evidence="1 2">
    <name type="scientific">Herbiconiux daphne</name>
    <dbReference type="NCBI Taxonomy" id="2970914"/>
    <lineage>
        <taxon>Bacteria</taxon>
        <taxon>Bacillati</taxon>
        <taxon>Actinomycetota</taxon>
        <taxon>Actinomycetes</taxon>
        <taxon>Micrococcales</taxon>
        <taxon>Microbacteriaceae</taxon>
        <taxon>Herbiconiux</taxon>
    </lineage>
</organism>
<protein>
    <submittedName>
        <fullName evidence="1">Transcriptional regulator</fullName>
    </submittedName>
</protein>
<sequence length="112" mass="12759">MTDATDAPEDARVFYRDIKPYEAPERLDVLHGPRDGRVQLTINVYWGPAYSFDLANESDVVEAYQATLREGRAIDQVELLNRDLLVAVWSDLLLPVRVRSLWEGRFPELAAA</sequence>
<proteinExistence type="predicted"/>
<name>A0ABT2H6V5_9MICO</name>
<dbReference type="RefSeq" id="WP_259540628.1">
    <property type="nucleotide sequence ID" value="NZ_JANLCJ010000008.1"/>
</dbReference>
<accession>A0ABT2H6V5</accession>
<dbReference type="EMBL" id="JANLCJ010000008">
    <property type="protein sequence ID" value="MCS5735673.1"/>
    <property type="molecule type" value="Genomic_DNA"/>
</dbReference>
<comment type="caution">
    <text evidence="1">The sequence shown here is derived from an EMBL/GenBank/DDBJ whole genome shotgun (WGS) entry which is preliminary data.</text>
</comment>
<dbReference type="Proteomes" id="UP001165586">
    <property type="component" value="Unassembled WGS sequence"/>
</dbReference>
<keyword evidence="2" id="KW-1185">Reference proteome</keyword>